<name>A0A4S8NX02_9HYPH</name>
<organism evidence="2 3">
    <name type="scientific">Peteryoungia ipomoeae</name>
    <dbReference type="NCBI Taxonomy" id="1210932"/>
    <lineage>
        <taxon>Bacteria</taxon>
        <taxon>Pseudomonadati</taxon>
        <taxon>Pseudomonadota</taxon>
        <taxon>Alphaproteobacteria</taxon>
        <taxon>Hyphomicrobiales</taxon>
        <taxon>Rhizobiaceae</taxon>
        <taxon>Peteryoungia</taxon>
    </lineage>
</organism>
<keyword evidence="3" id="KW-1185">Reference proteome</keyword>
<evidence type="ECO:0000313" key="3">
    <source>
        <dbReference type="Proteomes" id="UP000308828"/>
    </source>
</evidence>
<dbReference type="RefSeq" id="WP_136599471.1">
    <property type="nucleotide sequence ID" value="NZ_STGV01000005.1"/>
</dbReference>
<evidence type="ECO:0000313" key="2">
    <source>
        <dbReference type="EMBL" id="THV21421.1"/>
    </source>
</evidence>
<dbReference type="OrthoDB" id="7869382at2"/>
<keyword evidence="1" id="KW-0812">Transmembrane</keyword>
<dbReference type="EMBL" id="STGV01000005">
    <property type="protein sequence ID" value="THV21421.1"/>
    <property type="molecule type" value="Genomic_DNA"/>
</dbReference>
<feature type="transmembrane region" description="Helical" evidence="1">
    <location>
        <begin position="27"/>
        <end position="48"/>
    </location>
</feature>
<gene>
    <name evidence="2" type="ORF">FAA97_15515</name>
</gene>
<keyword evidence="1" id="KW-1133">Transmembrane helix</keyword>
<comment type="caution">
    <text evidence="2">The sequence shown here is derived from an EMBL/GenBank/DDBJ whole genome shotgun (WGS) entry which is preliminary data.</text>
</comment>
<protein>
    <submittedName>
        <fullName evidence="2">Uncharacterized protein</fullName>
    </submittedName>
</protein>
<reference evidence="2 3" key="1">
    <citation type="submission" date="2019-04" db="EMBL/GenBank/DDBJ databases">
        <title>Genome sequence of strain shin9-1.</title>
        <authorList>
            <person name="Gao J."/>
            <person name="Sun J."/>
        </authorList>
    </citation>
    <scope>NUCLEOTIDE SEQUENCE [LARGE SCALE GENOMIC DNA]</scope>
    <source>
        <strain evidence="3">shin9-1</strain>
    </source>
</reference>
<accession>A0A4S8NX02</accession>
<sequence length="130" mass="13787">MAHIDDQQEDKPLDPVMEGVRRKMIKLQLISGGIMAVMFLAVLVSIVYKLTQKSETAPAAATSTQSGLVVPSDQPLALTANLPAGFRILSMSLAGSQILVDGENAGGRRTALVYDLTLGRFIAEVGFTGN</sequence>
<dbReference type="AlphaFoldDB" id="A0A4S8NX02"/>
<proteinExistence type="predicted"/>
<dbReference type="Proteomes" id="UP000308828">
    <property type="component" value="Unassembled WGS sequence"/>
</dbReference>
<keyword evidence="1" id="KW-0472">Membrane</keyword>
<evidence type="ECO:0000256" key="1">
    <source>
        <dbReference type="SAM" id="Phobius"/>
    </source>
</evidence>